<evidence type="ECO:0000313" key="3">
    <source>
        <dbReference type="Proteomes" id="UP000053477"/>
    </source>
</evidence>
<accession>A0A0H2R1C3</accession>
<proteinExistence type="predicted"/>
<feature type="region of interest" description="Disordered" evidence="1">
    <location>
        <begin position="137"/>
        <end position="157"/>
    </location>
</feature>
<gene>
    <name evidence="2" type="ORF">SCHPADRAFT_896515</name>
</gene>
<keyword evidence="3" id="KW-1185">Reference proteome</keyword>
<evidence type="ECO:0000256" key="1">
    <source>
        <dbReference type="SAM" id="MobiDB-lite"/>
    </source>
</evidence>
<dbReference type="InParanoid" id="A0A0H2R1C3"/>
<feature type="region of interest" description="Disordered" evidence="1">
    <location>
        <begin position="366"/>
        <end position="385"/>
    </location>
</feature>
<dbReference type="EMBL" id="KQ086360">
    <property type="protein sequence ID" value="KLO05122.1"/>
    <property type="molecule type" value="Genomic_DNA"/>
</dbReference>
<feature type="region of interest" description="Disordered" evidence="1">
    <location>
        <begin position="50"/>
        <end position="78"/>
    </location>
</feature>
<protein>
    <submittedName>
        <fullName evidence="2">Uncharacterized protein</fullName>
    </submittedName>
</protein>
<dbReference type="AlphaFoldDB" id="A0A0H2R1C3"/>
<sequence>MQHNDAFLGDDCPRISSREDIRWDLTVITRDDHVSSHDMHRNLHEATAVEHLSHSSTPVSLADSVDIPRPKHNATSPRSSPYFITVGDVVPSDNDLNIHPYVDIDYEIARSTPSHTAYMAQTVDSLPRPSLAKAERDYSVTSSSTAAGGYPIRGAHSLNDGSKVRIEDFRTSYSTPQPLHTRGIQVEQLHSNRGTASDGGISEYAQSSRQHDMIEDFERMDSRLNDFSHTHVVPHMGNSAFTAVDTSVLDHRDAAPNTTQKIDYFGTKIMRPGRTNVYEESPLSPSDHFYSQNRPSYPDSCSLPQSIITLGDSLSTHDGNFRYSSDSPPMWSLQHVMEMQGVFDPKSNNHAHSEGDELIMQIPPTRGHPFLEDTHSFSRNSDYSSARTQTSVASLGAVNAPKGRLSLEVSSTYGGAPWNLPESTGDIEDLS</sequence>
<reference evidence="2 3" key="1">
    <citation type="submission" date="2015-04" db="EMBL/GenBank/DDBJ databases">
        <title>Complete genome sequence of Schizopora paradoxa KUC8140, a cosmopolitan wood degrader in East Asia.</title>
        <authorList>
            <consortium name="DOE Joint Genome Institute"/>
            <person name="Min B."/>
            <person name="Park H."/>
            <person name="Jang Y."/>
            <person name="Kim J.-J."/>
            <person name="Kim K.H."/>
            <person name="Pangilinan J."/>
            <person name="Lipzen A."/>
            <person name="Riley R."/>
            <person name="Grigoriev I.V."/>
            <person name="Spatafora J.W."/>
            <person name="Choi I.-G."/>
        </authorList>
    </citation>
    <scope>NUCLEOTIDE SEQUENCE [LARGE SCALE GENOMIC DNA]</scope>
    <source>
        <strain evidence="2 3">KUC8140</strain>
    </source>
</reference>
<organism evidence="2 3">
    <name type="scientific">Schizopora paradoxa</name>
    <dbReference type="NCBI Taxonomy" id="27342"/>
    <lineage>
        <taxon>Eukaryota</taxon>
        <taxon>Fungi</taxon>
        <taxon>Dikarya</taxon>
        <taxon>Basidiomycota</taxon>
        <taxon>Agaricomycotina</taxon>
        <taxon>Agaricomycetes</taxon>
        <taxon>Hymenochaetales</taxon>
        <taxon>Schizoporaceae</taxon>
        <taxon>Schizopora</taxon>
    </lineage>
</organism>
<evidence type="ECO:0000313" key="2">
    <source>
        <dbReference type="EMBL" id="KLO05122.1"/>
    </source>
</evidence>
<feature type="region of interest" description="Disordered" evidence="1">
    <location>
        <begin position="411"/>
        <end position="431"/>
    </location>
</feature>
<dbReference type="Proteomes" id="UP000053477">
    <property type="component" value="Unassembled WGS sequence"/>
</dbReference>
<name>A0A0H2R1C3_9AGAM</name>